<evidence type="ECO:0000313" key="5">
    <source>
        <dbReference type="Proteomes" id="UP001415857"/>
    </source>
</evidence>
<evidence type="ECO:0000256" key="1">
    <source>
        <dbReference type="SAM" id="SignalP"/>
    </source>
</evidence>
<feature type="chain" id="PRO_5042855679" description="Protein Lines C-terminal domain-containing protein" evidence="1">
    <location>
        <begin position="21"/>
        <end position="313"/>
    </location>
</feature>
<sequence length="313" mass="36452">MSSRHLQRQTVFLFLRCSFSLISLREETDEKCACATQNSCLTFDSSSDLECCSRKKGFSELYEWLQGYLPTDKFVDYEMYLEKCRNFALSFLQLFMHEDDILFEVLLQLLSVPFCSEQHCCRDGGSFQEVKEDILFHVSNLFNPVHLFHLFLAELHYDHQVLLDYLISKDTGISCAEYLLRCLRTVSDSWHVFVEFSMCEKVLNRSSCKKRKVFLDGSNSQVELSSALVKGDGVALSLEEVCESDHKFGSKHYRTKGQPFKEAKECMLSLKCSIENLHQKNLFPYNPEVLLKRLVRFQELSIKQEKYYLSKNG</sequence>
<evidence type="ECO:0000259" key="2">
    <source>
        <dbReference type="Pfam" id="PF14694"/>
    </source>
</evidence>
<dbReference type="PANTHER" id="PTHR16057:SF1">
    <property type="entry name" value="PROTEIN LINES HOMOLOG 1"/>
    <property type="match status" value="1"/>
</dbReference>
<dbReference type="Pfam" id="PF14695">
    <property type="entry name" value="LINES_C"/>
    <property type="match status" value="1"/>
</dbReference>
<evidence type="ECO:0000313" key="4">
    <source>
        <dbReference type="EMBL" id="KAK9285883.1"/>
    </source>
</evidence>
<name>A0AAP0RWR7_LIQFO</name>
<feature type="signal peptide" evidence="1">
    <location>
        <begin position="1"/>
        <end position="20"/>
    </location>
</feature>
<dbReference type="InterPro" id="IPR024875">
    <property type="entry name" value="Protein_Lines"/>
</dbReference>
<organism evidence="4 5">
    <name type="scientific">Liquidambar formosana</name>
    <name type="common">Formosan gum</name>
    <dbReference type="NCBI Taxonomy" id="63359"/>
    <lineage>
        <taxon>Eukaryota</taxon>
        <taxon>Viridiplantae</taxon>
        <taxon>Streptophyta</taxon>
        <taxon>Embryophyta</taxon>
        <taxon>Tracheophyta</taxon>
        <taxon>Spermatophyta</taxon>
        <taxon>Magnoliopsida</taxon>
        <taxon>eudicotyledons</taxon>
        <taxon>Gunneridae</taxon>
        <taxon>Pentapetalae</taxon>
        <taxon>Saxifragales</taxon>
        <taxon>Altingiaceae</taxon>
        <taxon>Liquidambar</taxon>
    </lineage>
</organism>
<dbReference type="AlphaFoldDB" id="A0AAP0RWR7"/>
<keyword evidence="5" id="KW-1185">Reference proteome</keyword>
<evidence type="ECO:0000259" key="3">
    <source>
        <dbReference type="Pfam" id="PF14695"/>
    </source>
</evidence>
<gene>
    <name evidence="4" type="ORF">L1049_025084</name>
</gene>
<dbReference type="InterPro" id="IPR029415">
    <property type="entry name" value="Lines_C"/>
</dbReference>
<accession>A0AAP0RWR7</accession>
<dbReference type="Pfam" id="PF14694">
    <property type="entry name" value="LINES_N"/>
    <property type="match status" value="1"/>
</dbReference>
<feature type="domain" description="Protein Lines N-terminal" evidence="2">
    <location>
        <begin position="74"/>
        <end position="195"/>
    </location>
</feature>
<evidence type="ECO:0008006" key="6">
    <source>
        <dbReference type="Google" id="ProtNLM"/>
    </source>
</evidence>
<reference evidence="4 5" key="1">
    <citation type="journal article" date="2024" name="Plant J.">
        <title>Genome sequences and population genomics reveal climatic adaptation and genomic divergence between two closely related sweetgum species.</title>
        <authorList>
            <person name="Xu W.Q."/>
            <person name="Ren C.Q."/>
            <person name="Zhang X.Y."/>
            <person name="Comes H.P."/>
            <person name="Liu X.H."/>
            <person name="Li Y.G."/>
            <person name="Kettle C.J."/>
            <person name="Jalonen R."/>
            <person name="Gaisberger H."/>
            <person name="Ma Y.Z."/>
            <person name="Qiu Y.X."/>
        </authorList>
    </citation>
    <scope>NUCLEOTIDE SEQUENCE [LARGE SCALE GENOMIC DNA]</scope>
    <source>
        <strain evidence="4">Hangzhou</strain>
    </source>
</reference>
<protein>
    <recommendedName>
        <fullName evidence="6">Protein Lines C-terminal domain-containing protein</fullName>
    </recommendedName>
</protein>
<dbReference type="InterPro" id="IPR032794">
    <property type="entry name" value="LINES_N"/>
</dbReference>
<dbReference type="PANTHER" id="PTHR16057">
    <property type="entry name" value="WINS1, 2 PROTEIN"/>
    <property type="match status" value="1"/>
</dbReference>
<comment type="caution">
    <text evidence="4">The sequence shown here is derived from an EMBL/GenBank/DDBJ whole genome shotgun (WGS) entry which is preliminary data.</text>
</comment>
<keyword evidence="1" id="KW-0732">Signal</keyword>
<proteinExistence type="predicted"/>
<feature type="domain" description="Protein Lines C-terminal" evidence="3">
    <location>
        <begin position="263"/>
        <end position="299"/>
    </location>
</feature>
<dbReference type="EMBL" id="JBBPBK010000005">
    <property type="protein sequence ID" value="KAK9285883.1"/>
    <property type="molecule type" value="Genomic_DNA"/>
</dbReference>
<dbReference type="Proteomes" id="UP001415857">
    <property type="component" value="Unassembled WGS sequence"/>
</dbReference>